<dbReference type="RefSeq" id="WP_143949474.1">
    <property type="nucleotide sequence ID" value="NZ_BAABMB010000001.1"/>
</dbReference>
<keyword evidence="17" id="KW-1185">Reference proteome</keyword>
<dbReference type="Gene3D" id="1.10.10.10">
    <property type="entry name" value="Winged helix-like DNA-binding domain superfamily/Winged helix DNA-binding domain"/>
    <property type="match status" value="1"/>
</dbReference>
<dbReference type="GO" id="GO:1900705">
    <property type="term" value="P:negative regulation of siderophore biosynthetic process"/>
    <property type="evidence" value="ECO:0007669"/>
    <property type="project" value="TreeGrafter"/>
</dbReference>
<keyword evidence="10 15" id="KW-0805">Transcription regulation</keyword>
<evidence type="ECO:0000256" key="9">
    <source>
        <dbReference type="ARBA" id="ARBA00022833"/>
    </source>
</evidence>
<keyword evidence="8 13" id="KW-0479">Metal-binding</keyword>
<keyword evidence="11 15" id="KW-0238">DNA-binding</keyword>
<feature type="binding site" evidence="13">
    <location>
        <position position="95"/>
    </location>
    <ligand>
        <name>Zn(2+)</name>
        <dbReference type="ChEBI" id="CHEBI:29105"/>
    </ligand>
</feature>
<dbReference type="InterPro" id="IPR036390">
    <property type="entry name" value="WH_DNA-bd_sf"/>
</dbReference>
<evidence type="ECO:0000256" key="11">
    <source>
        <dbReference type="ARBA" id="ARBA00023125"/>
    </source>
</evidence>
<dbReference type="InterPro" id="IPR002481">
    <property type="entry name" value="FUR"/>
</dbReference>
<dbReference type="Gene3D" id="3.30.1490.190">
    <property type="match status" value="1"/>
</dbReference>
<dbReference type="FunFam" id="1.10.10.10:FF:000007">
    <property type="entry name" value="Ferric uptake regulation protein"/>
    <property type="match status" value="1"/>
</dbReference>
<evidence type="ECO:0000256" key="2">
    <source>
        <dbReference type="ARBA" id="ARBA00004496"/>
    </source>
</evidence>
<keyword evidence="7 15" id="KW-0678">Repressor</keyword>
<comment type="subcellular location">
    <subcellularLocation>
        <location evidence="2 15">Cytoplasm</location>
    </subcellularLocation>
</comment>
<dbReference type="OrthoDB" id="8659436at2"/>
<comment type="function">
    <text evidence="1">Acts as a global negative controlling element, employing Fe(2+) as a cofactor to bind the operator of the repressed genes.</text>
</comment>
<protein>
    <recommendedName>
        <fullName evidence="5 15">Ferric uptake regulation protein</fullName>
    </recommendedName>
</protein>
<evidence type="ECO:0000256" key="15">
    <source>
        <dbReference type="RuleBase" id="RU364037"/>
    </source>
</evidence>
<evidence type="ECO:0000256" key="7">
    <source>
        <dbReference type="ARBA" id="ARBA00022491"/>
    </source>
</evidence>
<name>A0A556AJM0_9BURK</name>
<dbReference type="CDD" id="cd07153">
    <property type="entry name" value="Fur_like"/>
    <property type="match status" value="1"/>
</dbReference>
<feature type="binding site" evidence="14">
    <location>
        <position position="86"/>
    </location>
    <ligand>
        <name>Fe cation</name>
        <dbReference type="ChEBI" id="CHEBI:24875"/>
    </ligand>
</feature>
<evidence type="ECO:0000256" key="5">
    <source>
        <dbReference type="ARBA" id="ARBA00020910"/>
    </source>
</evidence>
<dbReference type="PANTHER" id="PTHR33202:SF2">
    <property type="entry name" value="FERRIC UPTAKE REGULATION PROTEIN"/>
    <property type="match status" value="1"/>
</dbReference>
<evidence type="ECO:0000313" key="17">
    <source>
        <dbReference type="Proteomes" id="UP000318405"/>
    </source>
</evidence>
<evidence type="ECO:0000256" key="1">
    <source>
        <dbReference type="ARBA" id="ARBA00002997"/>
    </source>
</evidence>
<dbReference type="AlphaFoldDB" id="A0A556AJM0"/>
<evidence type="ECO:0000256" key="4">
    <source>
        <dbReference type="ARBA" id="ARBA00011738"/>
    </source>
</evidence>
<accession>A0A556AJM0</accession>
<comment type="cofactor">
    <cofactor evidence="13">
        <name>Zn(2+)</name>
        <dbReference type="ChEBI" id="CHEBI:29105"/>
    </cofactor>
    <text evidence="13">Binds 1 zinc ion per subunit.</text>
</comment>
<dbReference type="InterPro" id="IPR043135">
    <property type="entry name" value="Fur_C"/>
</dbReference>
<evidence type="ECO:0000256" key="10">
    <source>
        <dbReference type="ARBA" id="ARBA00023015"/>
    </source>
</evidence>
<dbReference type="PANTHER" id="PTHR33202">
    <property type="entry name" value="ZINC UPTAKE REGULATION PROTEIN"/>
    <property type="match status" value="1"/>
</dbReference>
<dbReference type="SUPFAM" id="SSF46785">
    <property type="entry name" value="Winged helix' DNA-binding domain"/>
    <property type="match status" value="1"/>
</dbReference>
<dbReference type="GO" id="GO:0008270">
    <property type="term" value="F:zinc ion binding"/>
    <property type="evidence" value="ECO:0007669"/>
    <property type="project" value="TreeGrafter"/>
</dbReference>
<dbReference type="Proteomes" id="UP000318405">
    <property type="component" value="Unassembled WGS sequence"/>
</dbReference>
<comment type="caution">
    <text evidence="16">The sequence shown here is derived from an EMBL/GenBank/DDBJ whole genome shotgun (WGS) entry which is preliminary data.</text>
</comment>
<comment type="subunit">
    <text evidence="4 15">Homodimer.</text>
</comment>
<dbReference type="NCBIfam" id="NF006999">
    <property type="entry name" value="PRK09462.1"/>
    <property type="match status" value="1"/>
</dbReference>
<feature type="binding site" evidence="14">
    <location>
        <position position="124"/>
    </location>
    <ligand>
        <name>Fe cation</name>
        <dbReference type="ChEBI" id="CHEBI:24875"/>
    </ligand>
</feature>
<reference evidence="16 17" key="1">
    <citation type="submission" date="2019-07" db="EMBL/GenBank/DDBJ databases">
        <title>Qingshengfaniella alkalisoli gen. nov., sp. nov., isolated from saline soil.</title>
        <authorList>
            <person name="Xu L."/>
            <person name="Huang X.-X."/>
            <person name="Sun J.-Q."/>
        </authorList>
    </citation>
    <scope>NUCLEOTIDE SEQUENCE [LARGE SCALE GENOMIC DNA]</scope>
    <source>
        <strain evidence="16 17">DSM 27279</strain>
    </source>
</reference>
<dbReference type="GO" id="GO:0045892">
    <property type="term" value="P:negative regulation of DNA-templated transcription"/>
    <property type="evidence" value="ECO:0007669"/>
    <property type="project" value="TreeGrafter"/>
</dbReference>
<feature type="binding site" evidence="13">
    <location>
        <position position="92"/>
    </location>
    <ligand>
        <name>Zn(2+)</name>
        <dbReference type="ChEBI" id="CHEBI:29105"/>
    </ligand>
</feature>
<dbReference type="InterPro" id="IPR036388">
    <property type="entry name" value="WH-like_DNA-bd_sf"/>
</dbReference>
<comment type="cofactor">
    <cofactor evidence="14">
        <name>Mn(2+)</name>
        <dbReference type="ChEBI" id="CHEBI:29035"/>
    </cofactor>
    <cofactor evidence="14">
        <name>Fe(2+)</name>
        <dbReference type="ChEBI" id="CHEBI:29033"/>
    </cofactor>
    <text evidence="14">Binds 1 Mn(2+) or Fe(2+) ion per subunit.</text>
</comment>
<feature type="binding site" evidence="14">
    <location>
        <position position="107"/>
    </location>
    <ligand>
        <name>Fe cation</name>
        <dbReference type="ChEBI" id="CHEBI:24875"/>
    </ligand>
</feature>
<organism evidence="16 17">
    <name type="scientific">Verticiella sediminum</name>
    <dbReference type="NCBI Taxonomy" id="1247510"/>
    <lineage>
        <taxon>Bacteria</taxon>
        <taxon>Pseudomonadati</taxon>
        <taxon>Pseudomonadota</taxon>
        <taxon>Betaproteobacteria</taxon>
        <taxon>Burkholderiales</taxon>
        <taxon>Alcaligenaceae</taxon>
        <taxon>Verticiella</taxon>
    </lineage>
</organism>
<evidence type="ECO:0000256" key="14">
    <source>
        <dbReference type="PIRSR" id="PIRSR602481-2"/>
    </source>
</evidence>
<evidence type="ECO:0000256" key="6">
    <source>
        <dbReference type="ARBA" id="ARBA00022490"/>
    </source>
</evidence>
<keyword evidence="14 15" id="KW-0408">Iron</keyword>
<evidence type="ECO:0000256" key="8">
    <source>
        <dbReference type="ARBA" id="ARBA00022723"/>
    </source>
</evidence>
<dbReference type="GO" id="GO:0003700">
    <property type="term" value="F:DNA-binding transcription factor activity"/>
    <property type="evidence" value="ECO:0007669"/>
    <property type="project" value="UniProtKB-UniRule"/>
</dbReference>
<feature type="binding site" evidence="14">
    <location>
        <position position="88"/>
    </location>
    <ligand>
        <name>Fe cation</name>
        <dbReference type="ChEBI" id="CHEBI:24875"/>
    </ligand>
</feature>
<evidence type="ECO:0000256" key="3">
    <source>
        <dbReference type="ARBA" id="ARBA00007957"/>
    </source>
</evidence>
<dbReference type="GO" id="GO:0000976">
    <property type="term" value="F:transcription cis-regulatory region binding"/>
    <property type="evidence" value="ECO:0007669"/>
    <property type="project" value="TreeGrafter"/>
</dbReference>
<proteinExistence type="inferred from homology"/>
<dbReference type="EMBL" id="VLTJ01000029">
    <property type="protein sequence ID" value="TSH93108.1"/>
    <property type="molecule type" value="Genomic_DNA"/>
</dbReference>
<keyword evidence="12 15" id="KW-0804">Transcription</keyword>
<evidence type="ECO:0000313" key="16">
    <source>
        <dbReference type="EMBL" id="TSH93108.1"/>
    </source>
</evidence>
<evidence type="ECO:0000256" key="12">
    <source>
        <dbReference type="ARBA" id="ARBA00023163"/>
    </source>
</evidence>
<sequence>MSDAGELKRAGLKATLPRLRILDLFEETDQRHLSADDVYRLLLEKDVEIGLATVYRVLTQLQHAGLLKHARFDAGKAVYELDDGEHHDHLVCTDCGRVQEFHDEVIEQYQHRTARRLGFELGDHTLILYGRCTSTDCKHRAATRTAR</sequence>
<dbReference type="GO" id="GO:0005829">
    <property type="term" value="C:cytosol"/>
    <property type="evidence" value="ECO:0007669"/>
    <property type="project" value="TreeGrafter"/>
</dbReference>
<gene>
    <name evidence="15 16" type="primary">fur</name>
    <name evidence="16" type="ORF">FOZ76_15265</name>
</gene>
<comment type="similarity">
    <text evidence="3 15">Belongs to the Fur family.</text>
</comment>
<keyword evidence="6 15" id="KW-0963">Cytoplasm</keyword>
<keyword evidence="9 13" id="KW-0862">Zinc</keyword>
<evidence type="ECO:0000256" key="13">
    <source>
        <dbReference type="PIRSR" id="PIRSR602481-1"/>
    </source>
</evidence>
<feature type="binding site" evidence="13">
    <location>
        <position position="132"/>
    </location>
    <ligand>
        <name>Zn(2+)</name>
        <dbReference type="ChEBI" id="CHEBI:29105"/>
    </ligand>
</feature>
<dbReference type="Pfam" id="PF01475">
    <property type="entry name" value="FUR"/>
    <property type="match status" value="1"/>
</dbReference>
<feature type="binding site" evidence="13">
    <location>
        <position position="137"/>
    </location>
    <ligand>
        <name>Zn(2+)</name>
        <dbReference type="ChEBI" id="CHEBI:29105"/>
    </ligand>
</feature>